<dbReference type="InterPro" id="IPR003399">
    <property type="entry name" value="Mce/MlaD"/>
</dbReference>
<dbReference type="PANTHER" id="PTHR33371:SF18">
    <property type="entry name" value="MCE-FAMILY PROTEIN MCE3C"/>
    <property type="match status" value="1"/>
</dbReference>
<evidence type="ECO:0000256" key="1">
    <source>
        <dbReference type="SAM" id="Phobius"/>
    </source>
</evidence>
<feature type="domain" description="Mammalian cell entry C-terminal" evidence="3">
    <location>
        <begin position="118"/>
        <end position="312"/>
    </location>
</feature>
<dbReference type="NCBIfam" id="TIGR00996">
    <property type="entry name" value="Mtu_fam_mce"/>
    <property type="match status" value="1"/>
</dbReference>
<keyword evidence="1" id="KW-1133">Transmembrane helix</keyword>
<dbReference type="Pfam" id="PF11887">
    <property type="entry name" value="Mce4_CUP1"/>
    <property type="match status" value="1"/>
</dbReference>
<dbReference type="RefSeq" id="WP_066474313.1">
    <property type="nucleotide sequence ID" value="NZ_CBCRUZ010000007.1"/>
</dbReference>
<evidence type="ECO:0000259" key="2">
    <source>
        <dbReference type="Pfam" id="PF02470"/>
    </source>
</evidence>
<sequence>MADNSAKLVRAGVIGVTLAIAIVLATLRYDQLPFIRSGVVYTADFADAGGLAPGDRVEVAGIKSGQVEKIQLAGDRVRVQFVVDESIPLGVDTRLAIKTNTVLGRKSLAVSPAGPGAIDRDDTVPLERTESPYSLNDALGDLTTTVTELDTDRVNRSLTALSDALANTPAPLRSTLDGVTRLSQTLNNRDAALRELLAKAQSVTKVLADRGGQINSLLVDGNALLAELDYRRTAISELITNISSVSQQLSGLVRDNEEQLGPVLDKLNKVLDQLERNKTNLAQTLDGLGPYATALGEAVGSGPYFQAHVAYAAMPTIQALVDALVRPENLPKSLYDYLLNPPPSINPIPGGGVSPP</sequence>
<evidence type="ECO:0000313" key="4">
    <source>
        <dbReference type="EMBL" id="QXQ13511.1"/>
    </source>
</evidence>
<dbReference type="InterPro" id="IPR052336">
    <property type="entry name" value="MlaD_Phospholipid_Transporter"/>
</dbReference>
<dbReference type="InterPro" id="IPR024516">
    <property type="entry name" value="Mce_C"/>
</dbReference>
<dbReference type="PRINTS" id="PR01782">
    <property type="entry name" value="MCEVIRFACTOR"/>
</dbReference>
<accession>A0ABX8S7S0</accession>
<feature type="domain" description="Mce/MlaD" evidence="2">
    <location>
        <begin position="38"/>
        <end position="112"/>
    </location>
</feature>
<name>A0ABX8S7S0_9ACTN</name>
<protein>
    <submittedName>
        <fullName evidence="4">MCE family protein</fullName>
    </submittedName>
</protein>
<organism evidence="4 5">
    <name type="scientific">Skermania pinensis</name>
    <dbReference type="NCBI Taxonomy" id="39122"/>
    <lineage>
        <taxon>Bacteria</taxon>
        <taxon>Bacillati</taxon>
        <taxon>Actinomycetota</taxon>
        <taxon>Actinomycetes</taxon>
        <taxon>Mycobacteriales</taxon>
        <taxon>Gordoniaceae</taxon>
        <taxon>Skermania</taxon>
    </lineage>
</organism>
<keyword evidence="5" id="KW-1185">Reference proteome</keyword>
<dbReference type="Pfam" id="PF02470">
    <property type="entry name" value="MlaD"/>
    <property type="match status" value="1"/>
</dbReference>
<feature type="transmembrane region" description="Helical" evidence="1">
    <location>
        <begin position="6"/>
        <end position="27"/>
    </location>
</feature>
<proteinExistence type="predicted"/>
<dbReference type="InterPro" id="IPR005693">
    <property type="entry name" value="Mce"/>
</dbReference>
<keyword evidence="1" id="KW-0812">Transmembrane</keyword>
<reference evidence="4" key="1">
    <citation type="submission" date="2021-07" db="EMBL/GenBank/DDBJ databases">
        <title>Candidatus Kaistella beijingensis sp. nov. isolated from a municipal wastewater treatment plant is involved in sludge foaming.</title>
        <authorList>
            <person name="Song Y."/>
            <person name="Liu S.-J."/>
        </authorList>
    </citation>
    <scope>NUCLEOTIDE SEQUENCE</scope>
    <source>
        <strain evidence="4">DSM 43998</strain>
    </source>
</reference>
<keyword evidence="1" id="KW-0472">Membrane</keyword>
<evidence type="ECO:0000259" key="3">
    <source>
        <dbReference type="Pfam" id="PF11887"/>
    </source>
</evidence>
<dbReference type="Proteomes" id="UP000887023">
    <property type="component" value="Chromosome"/>
</dbReference>
<dbReference type="PANTHER" id="PTHR33371">
    <property type="entry name" value="INTERMEMBRANE PHOSPHOLIPID TRANSPORT SYSTEM BINDING PROTEIN MLAD-RELATED"/>
    <property type="match status" value="1"/>
</dbReference>
<evidence type="ECO:0000313" key="5">
    <source>
        <dbReference type="Proteomes" id="UP000887023"/>
    </source>
</evidence>
<gene>
    <name evidence="4" type="ORF">KV203_17080</name>
</gene>
<dbReference type="EMBL" id="CP079105">
    <property type="protein sequence ID" value="QXQ13511.1"/>
    <property type="molecule type" value="Genomic_DNA"/>
</dbReference>